<evidence type="ECO:0000313" key="3">
    <source>
        <dbReference type="Proteomes" id="UP000030762"/>
    </source>
</evidence>
<dbReference type="InParanoid" id="T0RIS7"/>
<name>T0RIS7_SAPDV</name>
<evidence type="ECO:0000313" key="2">
    <source>
        <dbReference type="EMBL" id="EQC32273.1"/>
    </source>
</evidence>
<dbReference type="EMBL" id="JH767164">
    <property type="protein sequence ID" value="EQC32273.1"/>
    <property type="molecule type" value="Genomic_DNA"/>
</dbReference>
<dbReference type="VEuPathDB" id="FungiDB:SDRG_10021"/>
<reference evidence="2 3" key="1">
    <citation type="submission" date="2012-04" db="EMBL/GenBank/DDBJ databases">
        <title>The Genome Sequence of Saprolegnia declina VS20.</title>
        <authorList>
            <consortium name="The Broad Institute Genome Sequencing Platform"/>
            <person name="Russ C."/>
            <person name="Nusbaum C."/>
            <person name="Tyler B."/>
            <person name="van West P."/>
            <person name="Dieguez-Uribeondo J."/>
            <person name="de Bruijn I."/>
            <person name="Tripathy S."/>
            <person name="Jiang R."/>
            <person name="Young S.K."/>
            <person name="Zeng Q."/>
            <person name="Gargeya S."/>
            <person name="Fitzgerald M."/>
            <person name="Haas B."/>
            <person name="Abouelleil A."/>
            <person name="Alvarado L."/>
            <person name="Arachchi H.M."/>
            <person name="Berlin A."/>
            <person name="Chapman S.B."/>
            <person name="Goldberg J."/>
            <person name="Griggs A."/>
            <person name="Gujja S."/>
            <person name="Hansen M."/>
            <person name="Howarth C."/>
            <person name="Imamovic A."/>
            <person name="Larimer J."/>
            <person name="McCowen C."/>
            <person name="Montmayeur A."/>
            <person name="Murphy C."/>
            <person name="Neiman D."/>
            <person name="Pearson M."/>
            <person name="Priest M."/>
            <person name="Roberts A."/>
            <person name="Saif S."/>
            <person name="Shea T."/>
            <person name="Sisk P."/>
            <person name="Sykes S."/>
            <person name="Wortman J."/>
            <person name="Nusbaum C."/>
            <person name="Birren B."/>
        </authorList>
    </citation>
    <scope>NUCLEOTIDE SEQUENCE [LARGE SCALE GENOMIC DNA]</scope>
    <source>
        <strain evidence="2 3">VS20</strain>
    </source>
</reference>
<dbReference type="GeneID" id="19950748"/>
<evidence type="ECO:0000256" key="1">
    <source>
        <dbReference type="SAM" id="MobiDB-lite"/>
    </source>
</evidence>
<dbReference type="RefSeq" id="XP_008614214.1">
    <property type="nucleotide sequence ID" value="XM_008615992.1"/>
</dbReference>
<feature type="region of interest" description="Disordered" evidence="1">
    <location>
        <begin position="1"/>
        <end position="48"/>
    </location>
</feature>
<gene>
    <name evidence="2" type="ORF">SDRG_10021</name>
</gene>
<feature type="compositionally biased region" description="Polar residues" evidence="1">
    <location>
        <begin position="20"/>
        <end position="35"/>
    </location>
</feature>
<dbReference type="AlphaFoldDB" id="T0RIS7"/>
<dbReference type="OrthoDB" id="62921at2759"/>
<proteinExistence type="predicted"/>
<organism evidence="2 3">
    <name type="scientific">Saprolegnia diclina (strain VS20)</name>
    <dbReference type="NCBI Taxonomy" id="1156394"/>
    <lineage>
        <taxon>Eukaryota</taxon>
        <taxon>Sar</taxon>
        <taxon>Stramenopiles</taxon>
        <taxon>Oomycota</taxon>
        <taxon>Saprolegniomycetes</taxon>
        <taxon>Saprolegniales</taxon>
        <taxon>Saprolegniaceae</taxon>
        <taxon>Saprolegnia</taxon>
    </lineage>
</organism>
<dbReference type="Proteomes" id="UP000030762">
    <property type="component" value="Unassembled WGS sequence"/>
</dbReference>
<sequence>MAWLTGGAPAPASAPRCSWRKSSTTNKKPASTLKTSVPPPPKTLGSTTDRYSMLSRAEELTYHIHQAEKLEELYQYATDASTAIVPARRVVAVPTESGSAFHIFNSSAKSSSAKTTMMSCEYDADAYRPTFASEPSRPTFAAEHYRPTFASEPRPTFHEGHGSLQARQSLPTEMRLPQPFVLYDELTASTYSTPSAATDYSLEDSYASEFEF</sequence>
<keyword evidence="3" id="KW-1185">Reference proteome</keyword>
<protein>
    <submittedName>
        <fullName evidence="2">Uncharacterized protein</fullName>
    </submittedName>
</protein>
<accession>T0RIS7</accession>